<accession>A0A2K5XD14</accession>
<reference evidence="1" key="2">
    <citation type="submission" date="2025-09" db="UniProtKB">
        <authorList>
            <consortium name="Ensembl"/>
        </authorList>
    </citation>
    <scope>IDENTIFICATION</scope>
</reference>
<evidence type="ECO:0000313" key="1">
    <source>
        <dbReference type="Ensembl" id="ENSMLEP00000001201.1"/>
    </source>
</evidence>
<organism evidence="1 2">
    <name type="scientific">Mandrillus leucophaeus</name>
    <name type="common">Drill</name>
    <name type="synonym">Papio leucophaeus</name>
    <dbReference type="NCBI Taxonomy" id="9568"/>
    <lineage>
        <taxon>Eukaryota</taxon>
        <taxon>Metazoa</taxon>
        <taxon>Chordata</taxon>
        <taxon>Craniata</taxon>
        <taxon>Vertebrata</taxon>
        <taxon>Euteleostomi</taxon>
        <taxon>Mammalia</taxon>
        <taxon>Eutheria</taxon>
        <taxon>Euarchontoglires</taxon>
        <taxon>Primates</taxon>
        <taxon>Haplorrhini</taxon>
        <taxon>Catarrhini</taxon>
        <taxon>Cercopithecidae</taxon>
        <taxon>Cercopithecinae</taxon>
        <taxon>Mandrillus</taxon>
    </lineage>
</organism>
<proteinExistence type="predicted"/>
<dbReference type="Proteomes" id="UP000233140">
    <property type="component" value="Unassembled WGS sequence"/>
</dbReference>
<sequence>MDTVLPMALPTGFPDGTCTQKISSQLQKLFHAQIMSSELRCEHLHTGRCCLTPKVLMELTWNPLDFMPH</sequence>
<protein>
    <submittedName>
        <fullName evidence="1">Uncharacterized protein</fullName>
    </submittedName>
</protein>
<evidence type="ECO:0000313" key="2">
    <source>
        <dbReference type="Proteomes" id="UP000233140"/>
    </source>
</evidence>
<keyword evidence="2" id="KW-1185">Reference proteome</keyword>
<dbReference type="Ensembl" id="ENSMLET00000005311.1">
    <property type="protein sequence ID" value="ENSMLEP00000001201.1"/>
    <property type="gene ID" value="ENSMLEG00000004820.1"/>
</dbReference>
<dbReference type="AlphaFoldDB" id="A0A2K5XD14"/>
<reference evidence="1" key="1">
    <citation type="submission" date="2025-08" db="UniProtKB">
        <authorList>
            <consortium name="Ensembl"/>
        </authorList>
    </citation>
    <scope>IDENTIFICATION</scope>
</reference>
<name>A0A2K5XD14_MANLE</name>